<dbReference type="SUPFAM" id="SSF53639">
    <property type="entry name" value="AraD/HMP-PK domain-like"/>
    <property type="match status" value="1"/>
</dbReference>
<keyword evidence="8" id="KW-0413">Isomerase</keyword>
<dbReference type="InterPro" id="IPR001303">
    <property type="entry name" value="Aldolase_II/adducin_N"/>
</dbReference>
<dbReference type="Pfam" id="PF00596">
    <property type="entry name" value="Aldolase_II"/>
    <property type="match status" value="1"/>
</dbReference>
<dbReference type="OMA" id="PCVLTMM"/>
<evidence type="ECO:0000256" key="2">
    <source>
        <dbReference type="ARBA" id="ARBA00001947"/>
    </source>
</evidence>
<dbReference type="GO" id="GO:0016832">
    <property type="term" value="F:aldehyde-lyase activity"/>
    <property type="evidence" value="ECO:0007669"/>
    <property type="project" value="TreeGrafter"/>
</dbReference>
<organism evidence="8 9">
    <name type="scientific">Arachnia propionica</name>
    <dbReference type="NCBI Taxonomy" id="1750"/>
    <lineage>
        <taxon>Bacteria</taxon>
        <taxon>Bacillati</taxon>
        <taxon>Actinomycetota</taxon>
        <taxon>Actinomycetes</taxon>
        <taxon>Propionibacteriales</taxon>
        <taxon>Propionibacteriaceae</taxon>
        <taxon>Arachnia</taxon>
    </lineage>
</organism>
<dbReference type="GO" id="GO:0019323">
    <property type="term" value="P:pentose catabolic process"/>
    <property type="evidence" value="ECO:0007669"/>
    <property type="project" value="TreeGrafter"/>
</dbReference>
<protein>
    <recommendedName>
        <fullName evidence="4">L-ribulose-5-phosphate 4-epimerase</fullName>
        <ecNumber evidence="4">5.1.3.4</ecNumber>
    </recommendedName>
</protein>
<sequence>MMLEELREQVWKGNLALPANGLVAWTGGNLSAITADRELIVIKPSGMLYTDMTPADMVVVDSTGRVVDGDRGPSSDTASHLAIYAGREDVGSVVHTHSRYATAFAAVGKPIPCCLTAIADEFGGPVPCGGYAQIGSDAIGRELLAAIGDSPAVLMRQHGVFTIGSTINKALQAAVMVEDVAHTVFAAMQLGQIEELPAAEIAANHDRYTNRYGTINASTGVSR</sequence>
<evidence type="ECO:0000256" key="5">
    <source>
        <dbReference type="ARBA" id="ARBA00022723"/>
    </source>
</evidence>
<dbReference type="GO" id="GO:0046872">
    <property type="term" value="F:metal ion binding"/>
    <property type="evidence" value="ECO:0007669"/>
    <property type="project" value="UniProtKB-KW"/>
</dbReference>
<dbReference type="GO" id="GO:0005829">
    <property type="term" value="C:cytosol"/>
    <property type="evidence" value="ECO:0007669"/>
    <property type="project" value="TreeGrafter"/>
</dbReference>
<dbReference type="EC" id="5.1.3.4" evidence="4"/>
<dbReference type="AlphaFoldDB" id="A0A3S5BA78"/>
<dbReference type="SMART" id="SM01007">
    <property type="entry name" value="Aldolase_II"/>
    <property type="match status" value="1"/>
</dbReference>
<evidence type="ECO:0000256" key="4">
    <source>
        <dbReference type="ARBA" id="ARBA00013186"/>
    </source>
</evidence>
<dbReference type="GO" id="GO:0008742">
    <property type="term" value="F:L-ribulose-phosphate 4-epimerase activity"/>
    <property type="evidence" value="ECO:0007669"/>
    <property type="project" value="UniProtKB-EC"/>
</dbReference>
<comment type="catalytic activity">
    <reaction evidence="1">
        <text>L-ribulose 5-phosphate = D-xylulose 5-phosphate</text>
        <dbReference type="Rhea" id="RHEA:22368"/>
        <dbReference type="ChEBI" id="CHEBI:57737"/>
        <dbReference type="ChEBI" id="CHEBI:58226"/>
        <dbReference type="EC" id="5.1.3.4"/>
    </reaction>
</comment>
<dbReference type="Proteomes" id="UP000273044">
    <property type="component" value="Chromosome"/>
</dbReference>
<evidence type="ECO:0000256" key="6">
    <source>
        <dbReference type="ARBA" id="ARBA00022833"/>
    </source>
</evidence>
<proteinExistence type="inferred from homology"/>
<dbReference type="PANTHER" id="PTHR22789:SF8">
    <property type="entry name" value="L-RIBULOSE-5-PHOSPHATE 4-EPIMERASE SGBE"/>
    <property type="match status" value="1"/>
</dbReference>
<evidence type="ECO:0000313" key="8">
    <source>
        <dbReference type="EMBL" id="VEH69825.1"/>
    </source>
</evidence>
<evidence type="ECO:0000313" key="9">
    <source>
        <dbReference type="Proteomes" id="UP000273044"/>
    </source>
</evidence>
<keyword evidence="5" id="KW-0479">Metal-binding</keyword>
<dbReference type="InterPro" id="IPR036409">
    <property type="entry name" value="Aldolase_II/adducin_N_sf"/>
</dbReference>
<comment type="cofactor">
    <cofactor evidence="2">
        <name>Zn(2+)</name>
        <dbReference type="ChEBI" id="CHEBI:29105"/>
    </cofactor>
</comment>
<keyword evidence="9" id="KW-1185">Reference proteome</keyword>
<keyword evidence="6" id="KW-0862">Zinc</keyword>
<evidence type="ECO:0000256" key="3">
    <source>
        <dbReference type="ARBA" id="ARBA00010037"/>
    </source>
</evidence>
<dbReference type="Gene3D" id="3.40.225.10">
    <property type="entry name" value="Class II aldolase/adducin N-terminal domain"/>
    <property type="match status" value="1"/>
</dbReference>
<accession>A0A3S5BA78</accession>
<feature type="domain" description="Class II aldolase/adducin N-terminal" evidence="7">
    <location>
        <begin position="8"/>
        <end position="185"/>
    </location>
</feature>
<dbReference type="NCBIfam" id="NF005123">
    <property type="entry name" value="PRK06557.1"/>
    <property type="match status" value="1"/>
</dbReference>
<dbReference type="InterPro" id="IPR050197">
    <property type="entry name" value="Aldolase_class_II_sugar_metab"/>
</dbReference>
<gene>
    <name evidence="8" type="primary">ulaF</name>
    <name evidence="8" type="ORF">NCTC12967_01103</name>
</gene>
<evidence type="ECO:0000256" key="1">
    <source>
        <dbReference type="ARBA" id="ARBA00001726"/>
    </source>
</evidence>
<dbReference type="EMBL" id="LR134406">
    <property type="protein sequence ID" value="VEH69825.1"/>
    <property type="molecule type" value="Genomic_DNA"/>
</dbReference>
<dbReference type="PANTHER" id="PTHR22789">
    <property type="entry name" value="FUCULOSE PHOSPHATE ALDOLASE"/>
    <property type="match status" value="1"/>
</dbReference>
<name>A0A3S5BA78_9ACTN</name>
<evidence type="ECO:0000259" key="7">
    <source>
        <dbReference type="SMART" id="SM01007"/>
    </source>
</evidence>
<reference evidence="8 9" key="1">
    <citation type="submission" date="2018-12" db="EMBL/GenBank/DDBJ databases">
        <authorList>
            <consortium name="Pathogen Informatics"/>
        </authorList>
    </citation>
    <scope>NUCLEOTIDE SEQUENCE [LARGE SCALE GENOMIC DNA]</scope>
    <source>
        <strain evidence="8 9">NCTC12967</strain>
    </source>
</reference>
<comment type="similarity">
    <text evidence="3">Belongs to the aldolase class II family. AraD/FucA subfamily.</text>
</comment>